<dbReference type="AlphaFoldDB" id="A0AB37X051"/>
<reference evidence="2 3" key="1">
    <citation type="submission" date="2018-12" db="EMBL/GenBank/DDBJ databases">
        <title>Unveiling genomic diversity among members of the Bifidobacterium pseudolongum species, a widely distributed gut commensal of the animal kingdom.</title>
        <authorList>
            <person name="Lugli G.A."/>
            <person name="Duranti S."/>
            <person name="Albert K."/>
            <person name="Mancabelli L."/>
            <person name="Napoli S."/>
            <person name="Viappiani A."/>
            <person name="Anzalone R."/>
            <person name="Longhi G."/>
            <person name="Milani C."/>
            <person name="Turroni F."/>
            <person name="Alessandri G."/>
            <person name="Sela D.A."/>
            <person name="Van Sinderen D."/>
            <person name="Ventura M."/>
        </authorList>
    </citation>
    <scope>NUCLEOTIDE SEQUENCE [LARGE SCALE GENOMIC DNA]</scope>
    <source>
        <strain evidence="2 3">2002B</strain>
    </source>
</reference>
<evidence type="ECO:0000256" key="1">
    <source>
        <dbReference type="SAM" id="MobiDB-lite"/>
    </source>
</evidence>
<name>A0AB37X051_9BIFI</name>
<sequence length="126" mass="14749">MGHVGGHRPKSLTLIWLWNEHRAALQYDWMRAWHGILDLTRMPLYAAWPMLREILKDHTTHSFALLADWSWIPTDADMILYALSQTGKNRRPPPPWADTTADKPHAKPRDQRLHTRLLERLGITDN</sequence>
<dbReference type="EMBL" id="RYUX01000011">
    <property type="protein sequence ID" value="RYQ37169.1"/>
    <property type="molecule type" value="Genomic_DNA"/>
</dbReference>
<evidence type="ECO:0000313" key="2">
    <source>
        <dbReference type="EMBL" id="RYQ37169.1"/>
    </source>
</evidence>
<feature type="region of interest" description="Disordered" evidence="1">
    <location>
        <begin position="86"/>
        <end position="111"/>
    </location>
</feature>
<dbReference type="Proteomes" id="UP000292655">
    <property type="component" value="Unassembled WGS sequence"/>
</dbReference>
<protein>
    <submittedName>
        <fullName evidence="2">Uncharacterized protein</fullName>
    </submittedName>
</protein>
<organism evidence="2 3">
    <name type="scientific">Bifidobacterium pseudolongum subsp. globosum</name>
    <dbReference type="NCBI Taxonomy" id="1690"/>
    <lineage>
        <taxon>Bacteria</taxon>
        <taxon>Bacillati</taxon>
        <taxon>Actinomycetota</taxon>
        <taxon>Actinomycetes</taxon>
        <taxon>Bifidobacteriales</taxon>
        <taxon>Bifidobacteriaceae</taxon>
        <taxon>Bifidobacterium</taxon>
    </lineage>
</organism>
<feature type="compositionally biased region" description="Basic and acidic residues" evidence="1">
    <location>
        <begin position="100"/>
        <end position="111"/>
    </location>
</feature>
<proteinExistence type="predicted"/>
<comment type="caution">
    <text evidence="2">The sequence shown here is derived from an EMBL/GenBank/DDBJ whole genome shotgun (WGS) entry which is preliminary data.</text>
</comment>
<accession>A0AB37X051</accession>
<evidence type="ECO:0000313" key="3">
    <source>
        <dbReference type="Proteomes" id="UP000292655"/>
    </source>
</evidence>
<gene>
    <name evidence="2" type="ORF">PG2002B_1046</name>
</gene>